<reference evidence="7" key="1">
    <citation type="submission" date="2022-10" db="EMBL/GenBank/DDBJ databases">
        <title>Luteolibacter sp. GHJ8, whole genome shotgun sequencing project.</title>
        <authorList>
            <person name="Zhao G."/>
            <person name="Shen L."/>
        </authorList>
    </citation>
    <scope>NUCLEOTIDE SEQUENCE</scope>
    <source>
        <strain evidence="7">GHJ8</strain>
    </source>
</reference>
<proteinExistence type="predicted"/>
<protein>
    <recommendedName>
        <fullName evidence="6">Cytochrome c domain-containing protein</fullName>
    </recommendedName>
</protein>
<keyword evidence="3 4" id="KW-0408">Iron</keyword>
<keyword evidence="8" id="KW-1185">Reference proteome</keyword>
<evidence type="ECO:0000256" key="1">
    <source>
        <dbReference type="ARBA" id="ARBA00022617"/>
    </source>
</evidence>
<dbReference type="SUPFAM" id="SSF46626">
    <property type="entry name" value="Cytochrome c"/>
    <property type="match status" value="1"/>
</dbReference>
<evidence type="ECO:0000256" key="5">
    <source>
        <dbReference type="SAM" id="SignalP"/>
    </source>
</evidence>
<evidence type="ECO:0000256" key="2">
    <source>
        <dbReference type="ARBA" id="ARBA00022723"/>
    </source>
</evidence>
<dbReference type="Proteomes" id="UP001165653">
    <property type="component" value="Unassembled WGS sequence"/>
</dbReference>
<feature type="domain" description="Cytochrome c" evidence="6">
    <location>
        <begin position="7"/>
        <end position="97"/>
    </location>
</feature>
<evidence type="ECO:0000256" key="3">
    <source>
        <dbReference type="ARBA" id="ARBA00023004"/>
    </source>
</evidence>
<keyword evidence="2 4" id="KW-0479">Metal-binding</keyword>
<gene>
    <name evidence="7" type="ORF">OJ996_24750</name>
</gene>
<name>A0ABT3GAF2_9BACT</name>
<sequence>MKILLLLALLPGATAFAADPPAQTFQIHCSACHAVDHMLVGPSLVEISGIYRENQDGFVKWCVEPQHKREGVVEMPSMAHLGGPVLRGLHGYILEAAAGKTELKKTEGDPYTVPSAMTRRPQVMRIFMPDASPAAIAVALPGDLSFCFDASECRLRYVWKGGFIDGFPYWKANGSSLAKLDGQVVYREPKPPLVALTSVAAPPKFLGYRVGKDGIPVFRYRNEVGNSIEETIRPTADGKGIERQFRTDGQGFSVAAPEGVQVESSTGSLQISPEQAKSFTLTYRWK</sequence>
<keyword evidence="1 4" id="KW-0349">Heme</keyword>
<evidence type="ECO:0000256" key="4">
    <source>
        <dbReference type="PROSITE-ProRule" id="PRU00433"/>
    </source>
</evidence>
<feature type="chain" id="PRO_5045488905" description="Cytochrome c domain-containing protein" evidence="5">
    <location>
        <begin position="18"/>
        <end position="286"/>
    </location>
</feature>
<evidence type="ECO:0000259" key="6">
    <source>
        <dbReference type="PROSITE" id="PS51007"/>
    </source>
</evidence>
<dbReference type="Gene3D" id="1.10.760.10">
    <property type="entry name" value="Cytochrome c-like domain"/>
    <property type="match status" value="1"/>
</dbReference>
<accession>A0ABT3GAF2</accession>
<dbReference type="InterPro" id="IPR009056">
    <property type="entry name" value="Cyt_c-like_dom"/>
</dbReference>
<evidence type="ECO:0000313" key="7">
    <source>
        <dbReference type="EMBL" id="MCW1916821.1"/>
    </source>
</evidence>
<dbReference type="PROSITE" id="PS51007">
    <property type="entry name" value="CYTC"/>
    <property type="match status" value="1"/>
</dbReference>
<organism evidence="7 8">
    <name type="scientific">Luteolibacter rhizosphaerae</name>
    <dbReference type="NCBI Taxonomy" id="2989719"/>
    <lineage>
        <taxon>Bacteria</taxon>
        <taxon>Pseudomonadati</taxon>
        <taxon>Verrucomicrobiota</taxon>
        <taxon>Verrucomicrobiia</taxon>
        <taxon>Verrucomicrobiales</taxon>
        <taxon>Verrucomicrobiaceae</taxon>
        <taxon>Luteolibacter</taxon>
    </lineage>
</organism>
<dbReference type="RefSeq" id="WP_264516433.1">
    <property type="nucleotide sequence ID" value="NZ_JAPDDR010000019.1"/>
</dbReference>
<evidence type="ECO:0000313" key="8">
    <source>
        <dbReference type="Proteomes" id="UP001165653"/>
    </source>
</evidence>
<feature type="signal peptide" evidence="5">
    <location>
        <begin position="1"/>
        <end position="17"/>
    </location>
</feature>
<dbReference type="EMBL" id="JAPDDR010000019">
    <property type="protein sequence ID" value="MCW1916821.1"/>
    <property type="molecule type" value="Genomic_DNA"/>
</dbReference>
<dbReference type="InterPro" id="IPR036909">
    <property type="entry name" value="Cyt_c-like_dom_sf"/>
</dbReference>
<comment type="caution">
    <text evidence="7">The sequence shown here is derived from an EMBL/GenBank/DDBJ whole genome shotgun (WGS) entry which is preliminary data.</text>
</comment>
<keyword evidence="5" id="KW-0732">Signal</keyword>